<dbReference type="Proteomes" id="UP000323506">
    <property type="component" value="Chromosome D09"/>
</dbReference>
<evidence type="ECO:0000256" key="1">
    <source>
        <dbReference type="SAM" id="Phobius"/>
    </source>
</evidence>
<accession>A0A5D2BEI9</accession>
<proteinExistence type="predicted"/>
<keyword evidence="1" id="KW-0812">Transmembrane</keyword>
<reference evidence="2 3" key="1">
    <citation type="submission" date="2019-06" db="EMBL/GenBank/DDBJ databases">
        <title>WGS assembly of Gossypium darwinii.</title>
        <authorList>
            <person name="Chen Z.J."/>
            <person name="Sreedasyam A."/>
            <person name="Ando A."/>
            <person name="Song Q."/>
            <person name="De L."/>
            <person name="Hulse-Kemp A."/>
            <person name="Ding M."/>
            <person name="Ye W."/>
            <person name="Kirkbride R."/>
            <person name="Jenkins J."/>
            <person name="Plott C."/>
            <person name="Lovell J."/>
            <person name="Lin Y.-M."/>
            <person name="Vaughn R."/>
            <person name="Liu B."/>
            <person name="Li W."/>
            <person name="Simpson S."/>
            <person name="Scheffler B."/>
            <person name="Saski C."/>
            <person name="Grover C."/>
            <person name="Hu G."/>
            <person name="Conover J."/>
            <person name="Carlson J."/>
            <person name="Shu S."/>
            <person name="Boston L."/>
            <person name="Williams M."/>
            <person name="Peterson D."/>
            <person name="Mcgee K."/>
            <person name="Jones D."/>
            <person name="Wendel J."/>
            <person name="Stelly D."/>
            <person name="Grimwood J."/>
            <person name="Schmutz J."/>
        </authorList>
    </citation>
    <scope>NUCLEOTIDE SEQUENCE [LARGE SCALE GENOMIC DNA]</scope>
    <source>
        <strain evidence="2">1808015.09</strain>
    </source>
</reference>
<keyword evidence="1" id="KW-0472">Membrane</keyword>
<gene>
    <name evidence="2" type="ORF">ES288_D09G214600v1</name>
</gene>
<keyword evidence="3" id="KW-1185">Reference proteome</keyword>
<keyword evidence="1" id="KW-1133">Transmembrane helix</keyword>
<name>A0A5D2BEI9_GOSDA</name>
<dbReference type="Gene3D" id="3.40.50.720">
    <property type="entry name" value="NAD(P)-binding Rossmann-like Domain"/>
    <property type="match status" value="1"/>
</dbReference>
<protein>
    <submittedName>
        <fullName evidence="2">Uncharacterized protein</fullName>
    </submittedName>
</protein>
<sequence>MFTTVASSIAFSAPTLSCRRGRLTDNLLGFGANVNVAKPKKGQSVAIFELGVVCLAVSYSCRFGAIFSFSWRLERV</sequence>
<dbReference type="AlphaFoldDB" id="A0A5D2BEI9"/>
<feature type="transmembrane region" description="Helical" evidence="1">
    <location>
        <begin position="42"/>
        <end position="65"/>
    </location>
</feature>
<organism evidence="2 3">
    <name type="scientific">Gossypium darwinii</name>
    <name type="common">Darwin's cotton</name>
    <name type="synonym">Gossypium barbadense var. darwinii</name>
    <dbReference type="NCBI Taxonomy" id="34276"/>
    <lineage>
        <taxon>Eukaryota</taxon>
        <taxon>Viridiplantae</taxon>
        <taxon>Streptophyta</taxon>
        <taxon>Embryophyta</taxon>
        <taxon>Tracheophyta</taxon>
        <taxon>Spermatophyta</taxon>
        <taxon>Magnoliopsida</taxon>
        <taxon>eudicotyledons</taxon>
        <taxon>Gunneridae</taxon>
        <taxon>Pentapetalae</taxon>
        <taxon>rosids</taxon>
        <taxon>malvids</taxon>
        <taxon>Malvales</taxon>
        <taxon>Malvaceae</taxon>
        <taxon>Malvoideae</taxon>
        <taxon>Gossypium</taxon>
    </lineage>
</organism>
<evidence type="ECO:0000313" key="2">
    <source>
        <dbReference type="EMBL" id="TYG54735.1"/>
    </source>
</evidence>
<dbReference type="EMBL" id="CM017709">
    <property type="protein sequence ID" value="TYG54735.1"/>
    <property type="molecule type" value="Genomic_DNA"/>
</dbReference>
<evidence type="ECO:0000313" key="3">
    <source>
        <dbReference type="Proteomes" id="UP000323506"/>
    </source>
</evidence>